<reference evidence="1 2" key="1">
    <citation type="submission" date="2016-01" db="EMBL/GenBank/DDBJ databases">
        <title>Biosynthesis of antibiotic leucinostatins and their inhibition on Phytophthora in bio-control Purpureocillium lilacinum.</title>
        <authorList>
            <person name="Wang G."/>
            <person name="Liu Z."/>
            <person name="Lin R."/>
            <person name="Li E."/>
            <person name="Mao Z."/>
            <person name="Ling J."/>
            <person name="Yin W."/>
            <person name="Xie B."/>
        </authorList>
    </citation>
    <scope>NUCLEOTIDE SEQUENCE [LARGE SCALE GENOMIC DNA]</scope>
    <source>
        <strain evidence="1">PLBJ-1</strain>
    </source>
</reference>
<name>A0A179GXD6_PURLI</name>
<protein>
    <submittedName>
        <fullName evidence="1">Ubiquitin-conjugating enzyme E2C-binding protein</fullName>
    </submittedName>
</protein>
<dbReference type="PANTHER" id="PTHR31531">
    <property type="entry name" value="E3 UBIQUITIN-PROTEIN LIGASE E3D FAMILY MEMBER"/>
    <property type="match status" value="1"/>
</dbReference>
<dbReference type="EMBL" id="LSBH01000003">
    <property type="protein sequence ID" value="OAQ81901.1"/>
    <property type="molecule type" value="Genomic_DNA"/>
</dbReference>
<dbReference type="Proteomes" id="UP000078240">
    <property type="component" value="Unassembled WGS sequence"/>
</dbReference>
<dbReference type="GO" id="GO:0061630">
    <property type="term" value="F:ubiquitin protein ligase activity"/>
    <property type="evidence" value="ECO:0007669"/>
    <property type="project" value="TreeGrafter"/>
</dbReference>
<dbReference type="AlphaFoldDB" id="A0A179GXD6"/>
<dbReference type="GO" id="GO:0051865">
    <property type="term" value="P:protein autoubiquitination"/>
    <property type="evidence" value="ECO:0007669"/>
    <property type="project" value="TreeGrafter"/>
</dbReference>
<comment type="caution">
    <text evidence="1">The sequence shown here is derived from an EMBL/GenBank/DDBJ whole genome shotgun (WGS) entry which is preliminary data.</text>
</comment>
<sequence length="399" mass="43078">MAATQPASGIVIYAELLVNVRQVSVRATLPSSVDASTRADVFDAGQRLRICHRGQSEVLSLPVPVATAEARLPVDQGSASELNWRLPVSQADASALRFTPENQAVPWNSSDIRTGSPICCRDCGDALVQNGKINSWKDLPSENWAEMMDFWHCHKPHDHGQHESDTLANRGYGANNAITAQQGVGFVDITSFMFSESDCRGILFSTSVSGARLNASADAMDQAFAGKFLHVFCGKCSGEVGLYSILAAGVTLFKWQVTCETTSPTKAPSAPECLASTLLSTLSRSGCAKSVIAPHASEHQDASAPFLHLWILNSNVIYTSSAVSGRRVALKVLYKDISPDEGNKMVESMTSDVQDINIPSKAIAAAREALQLSSSLLQERERRIKDWNGGLLQRWTADP</sequence>
<dbReference type="PANTHER" id="PTHR31531:SF2">
    <property type="entry name" value="E3 UBIQUITIN-PROTEIN LIGASE E3D"/>
    <property type="match status" value="1"/>
</dbReference>
<accession>A0A179GXD6</accession>
<dbReference type="GO" id="GO:0005829">
    <property type="term" value="C:cytosol"/>
    <property type="evidence" value="ECO:0007669"/>
    <property type="project" value="TreeGrafter"/>
</dbReference>
<dbReference type="GO" id="GO:0000209">
    <property type="term" value="P:protein polyubiquitination"/>
    <property type="evidence" value="ECO:0007669"/>
    <property type="project" value="TreeGrafter"/>
</dbReference>
<dbReference type="GO" id="GO:0031624">
    <property type="term" value="F:ubiquitin conjugating enzyme binding"/>
    <property type="evidence" value="ECO:0007669"/>
    <property type="project" value="TreeGrafter"/>
</dbReference>
<dbReference type="GO" id="GO:0030332">
    <property type="term" value="F:cyclin binding"/>
    <property type="evidence" value="ECO:0007669"/>
    <property type="project" value="TreeGrafter"/>
</dbReference>
<dbReference type="GO" id="GO:0006513">
    <property type="term" value="P:protein monoubiquitination"/>
    <property type="evidence" value="ECO:0007669"/>
    <property type="project" value="TreeGrafter"/>
</dbReference>
<dbReference type="GO" id="GO:0043161">
    <property type="term" value="P:proteasome-mediated ubiquitin-dependent protein catabolic process"/>
    <property type="evidence" value="ECO:0007669"/>
    <property type="project" value="TreeGrafter"/>
</dbReference>
<gene>
    <name evidence="1" type="ORF">VFPBJ_04485</name>
</gene>
<dbReference type="GO" id="GO:0000151">
    <property type="term" value="C:ubiquitin ligase complex"/>
    <property type="evidence" value="ECO:0007669"/>
    <property type="project" value="TreeGrafter"/>
</dbReference>
<evidence type="ECO:0000313" key="2">
    <source>
        <dbReference type="Proteomes" id="UP000078240"/>
    </source>
</evidence>
<dbReference type="GO" id="GO:0005634">
    <property type="term" value="C:nucleus"/>
    <property type="evidence" value="ECO:0007669"/>
    <property type="project" value="TreeGrafter"/>
</dbReference>
<evidence type="ECO:0000313" key="1">
    <source>
        <dbReference type="EMBL" id="OAQ81901.1"/>
    </source>
</evidence>
<dbReference type="Pfam" id="PF09814">
    <property type="entry name" value="HECT_2"/>
    <property type="match status" value="1"/>
</dbReference>
<dbReference type="InterPro" id="IPR019193">
    <property type="entry name" value="UBQ-conj_enz_E2-bd_prot"/>
</dbReference>
<organism evidence="1 2">
    <name type="scientific">Purpureocillium lilacinum</name>
    <name type="common">Paecilomyces lilacinus</name>
    <dbReference type="NCBI Taxonomy" id="33203"/>
    <lineage>
        <taxon>Eukaryota</taxon>
        <taxon>Fungi</taxon>
        <taxon>Dikarya</taxon>
        <taxon>Ascomycota</taxon>
        <taxon>Pezizomycotina</taxon>
        <taxon>Sordariomycetes</taxon>
        <taxon>Hypocreomycetidae</taxon>
        <taxon>Hypocreales</taxon>
        <taxon>Ophiocordycipitaceae</taxon>
        <taxon>Purpureocillium</taxon>
    </lineage>
</organism>
<proteinExistence type="predicted"/>